<comment type="caution">
    <text evidence="2">The sequence shown here is derived from an EMBL/GenBank/DDBJ whole genome shotgun (WGS) entry which is preliminary data.</text>
</comment>
<reference evidence="2 3" key="1">
    <citation type="journal article" date="2019" name="PLoS ONE">
        <title>Comparative genome analysis indicates high evolutionary potential of pathogenicity genes in Colletotrichum tanaceti.</title>
        <authorList>
            <person name="Lelwala R.V."/>
            <person name="Korhonen P.K."/>
            <person name="Young N.D."/>
            <person name="Scott J.B."/>
            <person name="Ades P.A."/>
            <person name="Gasser R.B."/>
            <person name="Taylor P.W.J."/>
        </authorList>
    </citation>
    <scope>NUCLEOTIDE SEQUENCE [LARGE SCALE GENOMIC DNA]</scope>
    <source>
        <strain evidence="2">BRIP57314</strain>
    </source>
</reference>
<protein>
    <submittedName>
        <fullName evidence="2">Uncharacterized protein</fullName>
    </submittedName>
</protein>
<gene>
    <name evidence="2" type="ORF">CTA1_11392</name>
</gene>
<feature type="compositionally biased region" description="Low complexity" evidence="1">
    <location>
        <begin position="25"/>
        <end position="55"/>
    </location>
</feature>
<dbReference type="AlphaFoldDB" id="A0A4U6XK67"/>
<evidence type="ECO:0000313" key="2">
    <source>
        <dbReference type="EMBL" id="TKW55982.1"/>
    </source>
</evidence>
<evidence type="ECO:0000313" key="3">
    <source>
        <dbReference type="Proteomes" id="UP000310108"/>
    </source>
</evidence>
<proteinExistence type="predicted"/>
<dbReference type="EMBL" id="PJEX01000080">
    <property type="protein sequence ID" value="TKW55982.1"/>
    <property type="molecule type" value="Genomic_DNA"/>
</dbReference>
<sequence length="78" mass="8325">MTKRDEGQGRRLTTHERPKKPGERGNTTANTTVNTTVNTTASKTTTKTKTDTTIANGTGREACSAAWTPNGRTWSASG</sequence>
<name>A0A4U6XK67_9PEZI</name>
<keyword evidence="3" id="KW-1185">Reference proteome</keyword>
<feature type="region of interest" description="Disordered" evidence="1">
    <location>
        <begin position="1"/>
        <end position="55"/>
    </location>
</feature>
<evidence type="ECO:0000256" key="1">
    <source>
        <dbReference type="SAM" id="MobiDB-lite"/>
    </source>
</evidence>
<accession>A0A4U6XK67</accession>
<dbReference type="Proteomes" id="UP000310108">
    <property type="component" value="Unassembled WGS sequence"/>
</dbReference>
<organism evidence="2 3">
    <name type="scientific">Colletotrichum tanaceti</name>
    <dbReference type="NCBI Taxonomy" id="1306861"/>
    <lineage>
        <taxon>Eukaryota</taxon>
        <taxon>Fungi</taxon>
        <taxon>Dikarya</taxon>
        <taxon>Ascomycota</taxon>
        <taxon>Pezizomycotina</taxon>
        <taxon>Sordariomycetes</taxon>
        <taxon>Hypocreomycetidae</taxon>
        <taxon>Glomerellales</taxon>
        <taxon>Glomerellaceae</taxon>
        <taxon>Colletotrichum</taxon>
        <taxon>Colletotrichum destructivum species complex</taxon>
    </lineage>
</organism>
<feature type="compositionally biased region" description="Basic and acidic residues" evidence="1">
    <location>
        <begin position="1"/>
        <end position="23"/>
    </location>
</feature>